<keyword evidence="3" id="KW-1185">Reference proteome</keyword>
<comment type="caution">
    <text evidence="2">The sequence shown here is derived from an EMBL/GenBank/DDBJ whole genome shotgun (WGS) entry which is preliminary data.</text>
</comment>
<dbReference type="STRING" id="1075402.AN216_22835"/>
<feature type="transmembrane region" description="Helical" evidence="1">
    <location>
        <begin position="227"/>
        <end position="248"/>
    </location>
</feature>
<dbReference type="AlphaFoldDB" id="A0A1E7JWH5"/>
<feature type="transmembrane region" description="Helical" evidence="1">
    <location>
        <begin position="75"/>
        <end position="95"/>
    </location>
</feature>
<keyword evidence="1" id="KW-0812">Transmembrane</keyword>
<keyword evidence="1" id="KW-1133">Transmembrane helix</keyword>
<name>A0A1E7JWH5_9ACTN</name>
<proteinExistence type="predicted"/>
<sequence>MLSPSGPSDPLAPAEPAPAAARRATLALARTEAWRLARHPLVLLALLGTVVTLFLPGEGPDAYPVLHYADQDAQLGALLVGLAGMIATNSATLRAHRHGTDRQFDVLVLAPHRRTLARVLAALPLALAVALLTLAAYLRDALRPGAVGQGSVAELLTGPVVVLCLCALGVLLGRLSRSALLAPLVTLLLITVTFVFVGAPEGSAWLAPTVPSLAPEPQPAALLGRPAGWHVVYLLAIAVLCTAAAGWFSGSRGRLVRSVLIGALVVAGTAGALQTRGPSAELTADRERATNDPAAVQDCVRHGRTTYCAYDDYLPRADEWHAVTEAVRTLVGPPAREAPRTVRQRVDAVGAPEGISMKPADDAGTVGTAWGETDTELEFAASFSRSLVLDDDPPAAGRYCDSRNVLIGWLATAATDTTDVLPGLQEQTERMLRELLRQPTDEVTQRVRQHLTELTRPGVSAERTAELLGVSPPAHAGTTSSSAC</sequence>
<evidence type="ECO:0000313" key="2">
    <source>
        <dbReference type="EMBL" id="OEU96011.1"/>
    </source>
</evidence>
<dbReference type="Proteomes" id="UP000176101">
    <property type="component" value="Unassembled WGS sequence"/>
</dbReference>
<gene>
    <name evidence="2" type="ORF">AN216_22835</name>
</gene>
<accession>A0A1E7JWH5</accession>
<feature type="transmembrane region" description="Helical" evidence="1">
    <location>
        <begin position="179"/>
        <end position="199"/>
    </location>
</feature>
<keyword evidence="1" id="KW-0472">Membrane</keyword>
<organism evidence="2 3">
    <name type="scientific">Streptomyces oceani</name>
    <dbReference type="NCBI Taxonomy" id="1075402"/>
    <lineage>
        <taxon>Bacteria</taxon>
        <taxon>Bacillati</taxon>
        <taxon>Actinomycetota</taxon>
        <taxon>Actinomycetes</taxon>
        <taxon>Kitasatosporales</taxon>
        <taxon>Streptomycetaceae</taxon>
        <taxon>Streptomyces</taxon>
    </lineage>
</organism>
<evidence type="ECO:0000256" key="1">
    <source>
        <dbReference type="SAM" id="Phobius"/>
    </source>
</evidence>
<dbReference type="PATRIC" id="fig|1075402.3.peg.783"/>
<evidence type="ECO:0000313" key="3">
    <source>
        <dbReference type="Proteomes" id="UP000176101"/>
    </source>
</evidence>
<dbReference type="EMBL" id="LJGU01000149">
    <property type="protein sequence ID" value="OEU96011.1"/>
    <property type="molecule type" value="Genomic_DNA"/>
</dbReference>
<feature type="transmembrane region" description="Helical" evidence="1">
    <location>
        <begin position="36"/>
        <end position="55"/>
    </location>
</feature>
<reference evidence="2 3" key="1">
    <citation type="journal article" date="2016" name="Front. Microbiol.">
        <title>Comparative Genomics Analysis of Streptomyces Species Reveals Their Adaptation to the Marine Environment and Their Diversity at the Genomic Level.</title>
        <authorList>
            <person name="Tian X."/>
            <person name="Zhang Z."/>
            <person name="Yang T."/>
            <person name="Chen M."/>
            <person name="Li J."/>
            <person name="Chen F."/>
            <person name="Yang J."/>
            <person name="Li W."/>
            <person name="Zhang B."/>
            <person name="Zhang Z."/>
            <person name="Wu J."/>
            <person name="Zhang C."/>
            <person name="Long L."/>
            <person name="Xiao J."/>
        </authorList>
    </citation>
    <scope>NUCLEOTIDE SEQUENCE [LARGE SCALE GENOMIC DNA]</scope>
    <source>
        <strain evidence="2 3">SCSIO 02100</strain>
    </source>
</reference>
<feature type="transmembrane region" description="Helical" evidence="1">
    <location>
        <begin position="150"/>
        <end position="172"/>
    </location>
</feature>
<protein>
    <submittedName>
        <fullName evidence="2">Uncharacterized protein</fullName>
    </submittedName>
</protein>
<feature type="transmembrane region" description="Helical" evidence="1">
    <location>
        <begin position="255"/>
        <end position="273"/>
    </location>
</feature>
<feature type="transmembrane region" description="Helical" evidence="1">
    <location>
        <begin position="116"/>
        <end position="138"/>
    </location>
</feature>